<reference evidence="6 7" key="1">
    <citation type="submission" date="2019-06" db="EMBL/GenBank/DDBJ databases">
        <title>Whole genome sequence for Rhodospirillaceae sp. R148.</title>
        <authorList>
            <person name="Wang G."/>
        </authorList>
    </citation>
    <scope>NUCLEOTIDE SEQUENCE [LARGE SCALE GENOMIC DNA]</scope>
    <source>
        <strain evidence="6 7">R148</strain>
    </source>
</reference>
<organism evidence="6 7">
    <name type="scientific">Denitrobaculum tricleocarpae</name>
    <dbReference type="NCBI Taxonomy" id="2591009"/>
    <lineage>
        <taxon>Bacteria</taxon>
        <taxon>Pseudomonadati</taxon>
        <taxon>Pseudomonadota</taxon>
        <taxon>Alphaproteobacteria</taxon>
        <taxon>Rhodospirillales</taxon>
        <taxon>Rhodospirillaceae</taxon>
        <taxon>Denitrobaculum</taxon>
    </lineage>
</organism>
<proteinExistence type="predicted"/>
<dbReference type="InterPro" id="IPR050397">
    <property type="entry name" value="Env_Response_Regulators"/>
</dbReference>
<evidence type="ECO:0000313" key="6">
    <source>
        <dbReference type="EMBL" id="TQV70274.1"/>
    </source>
</evidence>
<evidence type="ECO:0000259" key="5">
    <source>
        <dbReference type="PROSITE" id="PS51063"/>
    </source>
</evidence>
<dbReference type="Pfam" id="PF13545">
    <property type="entry name" value="HTH_Crp_2"/>
    <property type="match status" value="1"/>
</dbReference>
<feature type="domain" description="HTH crp-type" evidence="5">
    <location>
        <begin position="154"/>
        <end position="222"/>
    </location>
</feature>
<feature type="domain" description="Cyclic nucleotide-binding" evidence="4">
    <location>
        <begin position="20"/>
        <end position="140"/>
    </location>
</feature>
<dbReference type="Pfam" id="PF00027">
    <property type="entry name" value="cNMP_binding"/>
    <property type="match status" value="1"/>
</dbReference>
<keyword evidence="7" id="KW-1185">Reference proteome</keyword>
<dbReference type="RefSeq" id="WP_142899825.1">
    <property type="nucleotide sequence ID" value="NZ_ML660069.1"/>
</dbReference>
<dbReference type="InterPro" id="IPR000595">
    <property type="entry name" value="cNMP-bd_dom"/>
</dbReference>
<dbReference type="OrthoDB" id="190787at2"/>
<dbReference type="Proteomes" id="UP000315252">
    <property type="component" value="Unassembled WGS sequence"/>
</dbReference>
<dbReference type="PROSITE" id="PS51063">
    <property type="entry name" value="HTH_CRP_2"/>
    <property type="match status" value="1"/>
</dbReference>
<accession>A0A545SZ81</accession>
<evidence type="ECO:0000256" key="3">
    <source>
        <dbReference type="ARBA" id="ARBA00023163"/>
    </source>
</evidence>
<dbReference type="InterPro" id="IPR012318">
    <property type="entry name" value="HTH_CRP"/>
</dbReference>
<dbReference type="GO" id="GO:0003677">
    <property type="term" value="F:DNA binding"/>
    <property type="evidence" value="ECO:0007669"/>
    <property type="project" value="UniProtKB-KW"/>
</dbReference>
<evidence type="ECO:0000256" key="1">
    <source>
        <dbReference type="ARBA" id="ARBA00023015"/>
    </source>
</evidence>
<dbReference type="SMART" id="SM00100">
    <property type="entry name" value="cNMP"/>
    <property type="match status" value="1"/>
</dbReference>
<dbReference type="PANTHER" id="PTHR24567">
    <property type="entry name" value="CRP FAMILY TRANSCRIPTIONAL REGULATORY PROTEIN"/>
    <property type="match status" value="1"/>
</dbReference>
<dbReference type="SUPFAM" id="SSF51206">
    <property type="entry name" value="cAMP-binding domain-like"/>
    <property type="match status" value="1"/>
</dbReference>
<dbReference type="PANTHER" id="PTHR24567:SF74">
    <property type="entry name" value="HTH-TYPE TRANSCRIPTIONAL REGULATOR ARCR"/>
    <property type="match status" value="1"/>
</dbReference>
<evidence type="ECO:0000313" key="7">
    <source>
        <dbReference type="Proteomes" id="UP000315252"/>
    </source>
</evidence>
<dbReference type="InterPro" id="IPR018490">
    <property type="entry name" value="cNMP-bd_dom_sf"/>
</dbReference>
<dbReference type="InterPro" id="IPR036390">
    <property type="entry name" value="WH_DNA-bd_sf"/>
</dbReference>
<dbReference type="GO" id="GO:0005829">
    <property type="term" value="C:cytosol"/>
    <property type="evidence" value="ECO:0007669"/>
    <property type="project" value="TreeGrafter"/>
</dbReference>
<dbReference type="EMBL" id="VHSH01000018">
    <property type="protein sequence ID" value="TQV70274.1"/>
    <property type="molecule type" value="Genomic_DNA"/>
</dbReference>
<dbReference type="InterPro" id="IPR014710">
    <property type="entry name" value="RmlC-like_jellyroll"/>
</dbReference>
<dbReference type="Gene3D" id="2.60.120.10">
    <property type="entry name" value="Jelly Rolls"/>
    <property type="match status" value="1"/>
</dbReference>
<dbReference type="InterPro" id="IPR036388">
    <property type="entry name" value="WH-like_DNA-bd_sf"/>
</dbReference>
<dbReference type="Gene3D" id="1.10.10.10">
    <property type="entry name" value="Winged helix-like DNA-binding domain superfamily/Winged helix DNA-binding domain"/>
    <property type="match status" value="1"/>
</dbReference>
<comment type="caution">
    <text evidence="6">The sequence shown here is derived from an EMBL/GenBank/DDBJ whole genome shotgun (WGS) entry which is preliminary data.</text>
</comment>
<protein>
    <submittedName>
        <fullName evidence="6">Crp/Fnr family transcriptional regulator</fullName>
    </submittedName>
</protein>
<keyword evidence="1" id="KW-0805">Transcription regulation</keyword>
<name>A0A545SZ81_9PROT</name>
<dbReference type="AlphaFoldDB" id="A0A545SZ81"/>
<sequence>MSRAPRQKSKETGIENASLFFASLPEDLAEALQARAVTRTYDRGQIVFLQGDPAESVFIVLEGWVKLFRNTRHGSEAVVGVFTRGQSFGETLVFHDDVFPFGAEAVTPCRLMQVSAGTISDLMTSRPEVCTAIITTIFKHLHTLVEQIEQLTTQTGQQRVATFLLELCAVSSGSCTVTLPYDKVLIAGRLGMKPESLSRAFHRLQDVGVQIKQNHAAIADVARLQAYVSKD</sequence>
<dbReference type="SUPFAM" id="SSF46785">
    <property type="entry name" value="Winged helix' DNA-binding domain"/>
    <property type="match status" value="1"/>
</dbReference>
<gene>
    <name evidence="6" type="ORF">FKG95_28260</name>
</gene>
<dbReference type="PROSITE" id="PS50042">
    <property type="entry name" value="CNMP_BINDING_3"/>
    <property type="match status" value="1"/>
</dbReference>
<keyword evidence="2" id="KW-0238">DNA-binding</keyword>
<evidence type="ECO:0000256" key="2">
    <source>
        <dbReference type="ARBA" id="ARBA00023125"/>
    </source>
</evidence>
<dbReference type="CDD" id="cd00038">
    <property type="entry name" value="CAP_ED"/>
    <property type="match status" value="1"/>
</dbReference>
<dbReference type="GO" id="GO:0003700">
    <property type="term" value="F:DNA-binding transcription factor activity"/>
    <property type="evidence" value="ECO:0007669"/>
    <property type="project" value="TreeGrafter"/>
</dbReference>
<keyword evidence="3" id="KW-0804">Transcription</keyword>
<evidence type="ECO:0000259" key="4">
    <source>
        <dbReference type="PROSITE" id="PS50042"/>
    </source>
</evidence>